<proteinExistence type="predicted"/>
<dbReference type="HOGENOM" id="CLU_036316_4_1_1"/>
<dbReference type="EMBL" id="KN832987">
    <property type="protein sequence ID" value="KIM84595.1"/>
    <property type="molecule type" value="Genomic_DNA"/>
</dbReference>
<accession>A0A0C3FKR3</accession>
<gene>
    <name evidence="1" type="ORF">PILCRDRAFT_818178</name>
</gene>
<evidence type="ECO:0000313" key="2">
    <source>
        <dbReference type="Proteomes" id="UP000054166"/>
    </source>
</evidence>
<dbReference type="Proteomes" id="UP000054166">
    <property type="component" value="Unassembled WGS sequence"/>
</dbReference>
<name>A0A0C3FKR3_PILCF</name>
<reference evidence="2" key="2">
    <citation type="submission" date="2015-01" db="EMBL/GenBank/DDBJ databases">
        <title>Evolutionary Origins and Diversification of the Mycorrhizal Mutualists.</title>
        <authorList>
            <consortium name="DOE Joint Genome Institute"/>
            <consortium name="Mycorrhizal Genomics Consortium"/>
            <person name="Kohler A."/>
            <person name="Kuo A."/>
            <person name="Nagy L.G."/>
            <person name="Floudas D."/>
            <person name="Copeland A."/>
            <person name="Barry K.W."/>
            <person name="Cichocki N."/>
            <person name="Veneault-Fourrey C."/>
            <person name="LaButti K."/>
            <person name="Lindquist E.A."/>
            <person name="Lipzen A."/>
            <person name="Lundell T."/>
            <person name="Morin E."/>
            <person name="Murat C."/>
            <person name="Riley R."/>
            <person name="Ohm R."/>
            <person name="Sun H."/>
            <person name="Tunlid A."/>
            <person name="Henrissat B."/>
            <person name="Grigoriev I.V."/>
            <person name="Hibbett D.S."/>
            <person name="Martin F."/>
        </authorList>
    </citation>
    <scope>NUCLEOTIDE SEQUENCE [LARGE SCALE GENOMIC DNA]</scope>
    <source>
        <strain evidence="2">F 1598</strain>
    </source>
</reference>
<dbReference type="InParanoid" id="A0A0C3FKR3"/>
<keyword evidence="2" id="KW-1185">Reference proteome</keyword>
<reference evidence="1 2" key="1">
    <citation type="submission" date="2014-04" db="EMBL/GenBank/DDBJ databases">
        <authorList>
            <consortium name="DOE Joint Genome Institute"/>
            <person name="Kuo A."/>
            <person name="Tarkka M."/>
            <person name="Buscot F."/>
            <person name="Kohler A."/>
            <person name="Nagy L.G."/>
            <person name="Floudas D."/>
            <person name="Copeland A."/>
            <person name="Barry K.W."/>
            <person name="Cichocki N."/>
            <person name="Veneault-Fourrey C."/>
            <person name="LaButti K."/>
            <person name="Lindquist E.A."/>
            <person name="Lipzen A."/>
            <person name="Lundell T."/>
            <person name="Morin E."/>
            <person name="Murat C."/>
            <person name="Sun H."/>
            <person name="Tunlid A."/>
            <person name="Henrissat B."/>
            <person name="Grigoriev I.V."/>
            <person name="Hibbett D.S."/>
            <person name="Martin F."/>
            <person name="Nordberg H.P."/>
            <person name="Cantor M.N."/>
            <person name="Hua S.X."/>
        </authorList>
    </citation>
    <scope>NUCLEOTIDE SEQUENCE [LARGE SCALE GENOMIC DNA]</scope>
    <source>
        <strain evidence="1 2">F 1598</strain>
    </source>
</reference>
<protein>
    <recommendedName>
        <fullName evidence="3">F-box domain-containing protein</fullName>
    </recommendedName>
</protein>
<dbReference type="AlphaFoldDB" id="A0A0C3FKR3"/>
<evidence type="ECO:0008006" key="3">
    <source>
        <dbReference type="Google" id="ProtNLM"/>
    </source>
</evidence>
<sequence length="392" mass="43904">MVPFLFPEITDVIVDNLHTDKSSLRACGLTARTWLPSSRYHLFSRVTLRPSNILSFTKLLEYPLNNIAPVVRHLAVELEIDENNTILGASGLVLPLLPSITAHLRMIRSLSLARIDWSLCSPEILQNTLSNLGGVEALELNRVAVRGPEGAVDLLCAFPLLKNISIDDLHYGVGYHHSSTLTRHQPRPSFVIYFIDLHMPPPIALMAWLLKPTPIIHAIRCMSLVMDYDNFLAKILASAGATIRHIEIDLNAGFGQGILDNTPLINITKCTKLQSIYFRQIYLSEDLGSMNRVFVPPILDQVSSPSFEVLSLCFLGVGSPVDEWNIHFDWKGVAERLLQPQFANLKRVYVKWPISGLFQASDVESFFANGPFSPITKRGLVQLKLYVPEYPK</sequence>
<dbReference type="OrthoDB" id="2977329at2759"/>
<organism evidence="1 2">
    <name type="scientific">Piloderma croceum (strain F 1598)</name>
    <dbReference type="NCBI Taxonomy" id="765440"/>
    <lineage>
        <taxon>Eukaryota</taxon>
        <taxon>Fungi</taxon>
        <taxon>Dikarya</taxon>
        <taxon>Basidiomycota</taxon>
        <taxon>Agaricomycotina</taxon>
        <taxon>Agaricomycetes</taxon>
        <taxon>Agaricomycetidae</taxon>
        <taxon>Atheliales</taxon>
        <taxon>Atheliaceae</taxon>
        <taxon>Piloderma</taxon>
    </lineage>
</organism>
<evidence type="ECO:0000313" key="1">
    <source>
        <dbReference type="EMBL" id="KIM84595.1"/>
    </source>
</evidence>